<dbReference type="AlphaFoldDB" id="A0A3N2DKA3"/>
<evidence type="ECO:0000313" key="4">
    <source>
        <dbReference type="Proteomes" id="UP000275394"/>
    </source>
</evidence>
<proteinExistence type="predicted"/>
<accession>A0A3N2DKA3</accession>
<dbReference type="OrthoDB" id="8758244at2"/>
<name>A0A3N2DKA3_9GAMM</name>
<dbReference type="EMBL" id="RKHR01000005">
    <property type="protein sequence ID" value="ROS00217.1"/>
    <property type="molecule type" value="Genomic_DNA"/>
</dbReference>
<dbReference type="RefSeq" id="WP_123713191.1">
    <property type="nucleotide sequence ID" value="NZ_RKHR01000005.1"/>
</dbReference>
<gene>
    <name evidence="3" type="ORF">EDC56_2855</name>
</gene>
<sequence>MKKLLLVSLLGLAANAQAFTLPFIMQVDSVEAAQGTGELVGERFVYGELDMTINEEGDFLVAGGIDSFELTHVVPLHIQETYQIAGFTTTIHHRYEAGSGYTFEPFAEYTEAVVDDDNDTFVYTYRSGEVLNDGNDVASFAGGYGCQSDPEWLDACSELSGPSIDGVKLDLTFNYRESVDFGLYDLIDITLETYDVRTGMNSGVTTTSYSLYTLIHDDDHYYEYFPGPADEVSSVPLPGAVWLFGSAIAGLGFVSRRKARKVA</sequence>
<reference evidence="3 4" key="1">
    <citation type="submission" date="2018-11" db="EMBL/GenBank/DDBJ databases">
        <title>Genomic Encyclopedia of Type Strains, Phase IV (KMG-IV): sequencing the most valuable type-strain genomes for metagenomic binning, comparative biology and taxonomic classification.</title>
        <authorList>
            <person name="Goeker M."/>
        </authorList>
    </citation>
    <scope>NUCLEOTIDE SEQUENCE [LARGE SCALE GENOMIC DNA]</scope>
    <source>
        <strain evidence="3 4">DSM 100316</strain>
    </source>
</reference>
<keyword evidence="1" id="KW-0472">Membrane</keyword>
<evidence type="ECO:0000313" key="3">
    <source>
        <dbReference type="EMBL" id="ROS00217.1"/>
    </source>
</evidence>
<feature type="chain" id="PRO_5018089228" evidence="2">
    <location>
        <begin position="19"/>
        <end position="263"/>
    </location>
</feature>
<feature type="transmembrane region" description="Helical" evidence="1">
    <location>
        <begin position="235"/>
        <end position="254"/>
    </location>
</feature>
<evidence type="ECO:0000256" key="2">
    <source>
        <dbReference type="SAM" id="SignalP"/>
    </source>
</evidence>
<keyword evidence="1" id="KW-0812">Transmembrane</keyword>
<organism evidence="3 4">
    <name type="scientific">Sinobacterium caligoides</name>
    <dbReference type="NCBI Taxonomy" id="933926"/>
    <lineage>
        <taxon>Bacteria</taxon>
        <taxon>Pseudomonadati</taxon>
        <taxon>Pseudomonadota</taxon>
        <taxon>Gammaproteobacteria</taxon>
        <taxon>Cellvibrionales</taxon>
        <taxon>Spongiibacteraceae</taxon>
        <taxon>Sinobacterium</taxon>
    </lineage>
</organism>
<keyword evidence="4" id="KW-1185">Reference proteome</keyword>
<keyword evidence="1" id="KW-1133">Transmembrane helix</keyword>
<protein>
    <submittedName>
        <fullName evidence="3">Putative secreted protein</fullName>
    </submittedName>
</protein>
<keyword evidence="2" id="KW-0732">Signal</keyword>
<dbReference type="Proteomes" id="UP000275394">
    <property type="component" value="Unassembled WGS sequence"/>
</dbReference>
<feature type="signal peptide" evidence="2">
    <location>
        <begin position="1"/>
        <end position="18"/>
    </location>
</feature>
<comment type="caution">
    <text evidence="3">The sequence shown here is derived from an EMBL/GenBank/DDBJ whole genome shotgun (WGS) entry which is preliminary data.</text>
</comment>
<evidence type="ECO:0000256" key="1">
    <source>
        <dbReference type="SAM" id="Phobius"/>
    </source>
</evidence>